<comment type="similarity">
    <text evidence="1">Belongs to the protein kinase superfamily. CAMK Ser/Thr protein kinase family. CaMK subfamily.</text>
</comment>
<proteinExistence type="inferred from homology"/>
<evidence type="ECO:0000259" key="9">
    <source>
        <dbReference type="PROSITE" id="PS50011"/>
    </source>
</evidence>
<dbReference type="GO" id="GO:0005524">
    <property type="term" value="F:ATP binding"/>
    <property type="evidence" value="ECO:0007669"/>
    <property type="project" value="UniProtKB-UniRule"/>
</dbReference>
<evidence type="ECO:0000256" key="8">
    <source>
        <dbReference type="SAM" id="MobiDB-lite"/>
    </source>
</evidence>
<dbReference type="EMBL" id="CAMAPF010000998">
    <property type="protein sequence ID" value="CAH9137067.1"/>
    <property type="molecule type" value="Genomic_DNA"/>
</dbReference>
<dbReference type="Pfam" id="PF00069">
    <property type="entry name" value="Pkinase"/>
    <property type="match status" value="1"/>
</dbReference>
<evidence type="ECO:0000256" key="6">
    <source>
        <dbReference type="ARBA" id="ARBA00022840"/>
    </source>
</evidence>
<keyword evidence="6 7" id="KW-0067">ATP-binding</keyword>
<dbReference type="Gene3D" id="3.30.200.20">
    <property type="entry name" value="Phosphorylase Kinase, domain 1"/>
    <property type="match status" value="1"/>
</dbReference>
<dbReference type="PANTHER" id="PTHR24349">
    <property type="entry name" value="SERINE/THREONINE-PROTEIN KINASE"/>
    <property type="match status" value="1"/>
</dbReference>
<evidence type="ECO:0000256" key="5">
    <source>
        <dbReference type="ARBA" id="ARBA00022777"/>
    </source>
</evidence>
<dbReference type="PROSITE" id="PS50011">
    <property type="entry name" value="PROTEIN_KINASE_DOM"/>
    <property type="match status" value="1"/>
</dbReference>
<feature type="compositionally biased region" description="Low complexity" evidence="8">
    <location>
        <begin position="57"/>
        <end position="82"/>
    </location>
</feature>
<keyword evidence="4 7" id="KW-0547">Nucleotide-binding</keyword>
<evidence type="ECO:0000256" key="4">
    <source>
        <dbReference type="ARBA" id="ARBA00022741"/>
    </source>
</evidence>
<reference evidence="10" key="1">
    <citation type="submission" date="2022-07" db="EMBL/GenBank/DDBJ databases">
        <authorList>
            <person name="Macas J."/>
            <person name="Novak P."/>
            <person name="Neumann P."/>
        </authorList>
    </citation>
    <scope>NUCLEOTIDE SEQUENCE</scope>
</reference>
<dbReference type="AlphaFoldDB" id="A0AAV0FN55"/>
<evidence type="ECO:0000256" key="2">
    <source>
        <dbReference type="ARBA" id="ARBA00022527"/>
    </source>
</evidence>
<dbReference type="Gene3D" id="1.10.510.10">
    <property type="entry name" value="Transferase(Phosphotransferase) domain 1"/>
    <property type="match status" value="1"/>
</dbReference>
<comment type="caution">
    <text evidence="10">The sequence shown here is derived from an EMBL/GenBank/DDBJ whole genome shotgun (WGS) entry which is preliminary data.</text>
</comment>
<feature type="domain" description="Protein kinase" evidence="9">
    <location>
        <begin position="124"/>
        <end position="253"/>
    </location>
</feature>
<dbReference type="SUPFAM" id="SSF56112">
    <property type="entry name" value="Protein kinase-like (PK-like)"/>
    <property type="match status" value="1"/>
</dbReference>
<feature type="binding site" evidence="7">
    <location>
        <position position="153"/>
    </location>
    <ligand>
        <name>ATP</name>
        <dbReference type="ChEBI" id="CHEBI:30616"/>
    </ligand>
</feature>
<dbReference type="InterPro" id="IPR017441">
    <property type="entry name" value="Protein_kinase_ATP_BS"/>
</dbReference>
<name>A0AAV0FN55_9ASTE</name>
<evidence type="ECO:0000256" key="7">
    <source>
        <dbReference type="PROSITE-ProRule" id="PRU10141"/>
    </source>
</evidence>
<keyword evidence="3" id="KW-0808">Transferase</keyword>
<feature type="compositionally biased region" description="Basic residues" evidence="8">
    <location>
        <begin position="96"/>
        <end position="105"/>
    </location>
</feature>
<accession>A0AAV0FN55</accession>
<sequence>MGNWVAKLFYGSTKREGINGSAQGRIYARAMPQIPGSAPGSARVASRIEEGSDDDSGSSSSSSTESCSNTTANASGTTTVSVDGGEGSLACNDTNKKKKNNKKHQQLVVLKNPTWHNIHEKYWIDHSREVGRGGWGVVRVCIDLDSGEELACKSMVKAKLVQNDEDVECLRREIAILYHLQNCPNVVTIKGAFEDDDQIHIVMELLKGNSLLHPFHERTLLGLTLTEEEASNLTRAIVQVIQVYLINKSIYTH</sequence>
<dbReference type="GO" id="GO:0004674">
    <property type="term" value="F:protein serine/threonine kinase activity"/>
    <property type="evidence" value="ECO:0007669"/>
    <property type="project" value="UniProtKB-KW"/>
</dbReference>
<keyword evidence="2" id="KW-0723">Serine/threonine-protein kinase</keyword>
<gene>
    <name evidence="10" type="ORF">CEPIT_LOCUS35759</name>
</gene>
<evidence type="ECO:0000256" key="3">
    <source>
        <dbReference type="ARBA" id="ARBA00022679"/>
    </source>
</evidence>
<keyword evidence="11" id="KW-1185">Reference proteome</keyword>
<feature type="region of interest" description="Disordered" evidence="8">
    <location>
        <begin position="32"/>
        <end position="105"/>
    </location>
</feature>
<dbReference type="InterPro" id="IPR000719">
    <property type="entry name" value="Prot_kinase_dom"/>
</dbReference>
<dbReference type="InterPro" id="IPR050205">
    <property type="entry name" value="CDPK_Ser/Thr_kinases"/>
</dbReference>
<evidence type="ECO:0000313" key="10">
    <source>
        <dbReference type="EMBL" id="CAH9137067.1"/>
    </source>
</evidence>
<evidence type="ECO:0000256" key="1">
    <source>
        <dbReference type="ARBA" id="ARBA00005354"/>
    </source>
</evidence>
<dbReference type="PROSITE" id="PS00107">
    <property type="entry name" value="PROTEIN_KINASE_ATP"/>
    <property type="match status" value="1"/>
</dbReference>
<evidence type="ECO:0000313" key="11">
    <source>
        <dbReference type="Proteomes" id="UP001152523"/>
    </source>
</evidence>
<dbReference type="InterPro" id="IPR011009">
    <property type="entry name" value="Kinase-like_dom_sf"/>
</dbReference>
<protein>
    <recommendedName>
        <fullName evidence="9">Protein kinase domain-containing protein</fullName>
    </recommendedName>
</protein>
<keyword evidence="5" id="KW-0418">Kinase</keyword>
<dbReference type="Proteomes" id="UP001152523">
    <property type="component" value="Unassembled WGS sequence"/>
</dbReference>
<organism evidence="10 11">
    <name type="scientific">Cuscuta epithymum</name>
    <dbReference type="NCBI Taxonomy" id="186058"/>
    <lineage>
        <taxon>Eukaryota</taxon>
        <taxon>Viridiplantae</taxon>
        <taxon>Streptophyta</taxon>
        <taxon>Embryophyta</taxon>
        <taxon>Tracheophyta</taxon>
        <taxon>Spermatophyta</taxon>
        <taxon>Magnoliopsida</taxon>
        <taxon>eudicotyledons</taxon>
        <taxon>Gunneridae</taxon>
        <taxon>Pentapetalae</taxon>
        <taxon>asterids</taxon>
        <taxon>lamiids</taxon>
        <taxon>Solanales</taxon>
        <taxon>Convolvulaceae</taxon>
        <taxon>Cuscuteae</taxon>
        <taxon>Cuscuta</taxon>
        <taxon>Cuscuta subgen. Cuscuta</taxon>
    </lineage>
</organism>